<dbReference type="Proteomes" id="UP001338125">
    <property type="component" value="Unassembled WGS sequence"/>
</dbReference>
<dbReference type="EMBL" id="JAVFKD010000001">
    <property type="protein sequence ID" value="KAK5998437.1"/>
    <property type="molecule type" value="Genomic_DNA"/>
</dbReference>
<dbReference type="PANTHER" id="PTHR43828:SF5">
    <property type="entry name" value="TRANSCRIPTIONAL REPRESSOR XBP1"/>
    <property type="match status" value="1"/>
</dbReference>
<organism evidence="3 4">
    <name type="scientific">Cladobotryum mycophilum</name>
    <dbReference type="NCBI Taxonomy" id="491253"/>
    <lineage>
        <taxon>Eukaryota</taxon>
        <taxon>Fungi</taxon>
        <taxon>Dikarya</taxon>
        <taxon>Ascomycota</taxon>
        <taxon>Pezizomycotina</taxon>
        <taxon>Sordariomycetes</taxon>
        <taxon>Hypocreomycetidae</taxon>
        <taxon>Hypocreales</taxon>
        <taxon>Hypocreaceae</taxon>
        <taxon>Cladobotryum</taxon>
    </lineage>
</organism>
<feature type="compositionally biased region" description="Basic residues" evidence="1">
    <location>
        <begin position="465"/>
        <end position="476"/>
    </location>
</feature>
<protein>
    <recommendedName>
        <fullName evidence="2">HTH APSES-type domain-containing protein</fullName>
    </recommendedName>
</protein>
<feature type="compositionally biased region" description="Polar residues" evidence="1">
    <location>
        <begin position="32"/>
        <end position="41"/>
    </location>
</feature>
<gene>
    <name evidence="3" type="ORF">PT974_00816</name>
</gene>
<proteinExistence type="predicted"/>
<feature type="region of interest" description="Disordered" evidence="1">
    <location>
        <begin position="439"/>
        <end position="476"/>
    </location>
</feature>
<dbReference type="InterPro" id="IPR003163">
    <property type="entry name" value="Tscrpt_reg_HTH_APSES-type"/>
</dbReference>
<reference evidence="3 4" key="1">
    <citation type="submission" date="2024-01" db="EMBL/GenBank/DDBJ databases">
        <title>Complete genome of Cladobotryum mycophilum ATHUM6906.</title>
        <authorList>
            <person name="Christinaki A.C."/>
            <person name="Myridakis A.I."/>
            <person name="Kouvelis V.N."/>
        </authorList>
    </citation>
    <scope>NUCLEOTIDE SEQUENCE [LARGE SCALE GENOMIC DNA]</scope>
    <source>
        <strain evidence="3 4">ATHUM6906</strain>
    </source>
</reference>
<evidence type="ECO:0000313" key="4">
    <source>
        <dbReference type="Proteomes" id="UP001338125"/>
    </source>
</evidence>
<dbReference type="Gene3D" id="3.10.260.10">
    <property type="entry name" value="Transcription regulator HTH, APSES-type DNA-binding domain"/>
    <property type="match status" value="1"/>
</dbReference>
<evidence type="ECO:0000313" key="3">
    <source>
        <dbReference type="EMBL" id="KAK5998437.1"/>
    </source>
</evidence>
<dbReference type="SUPFAM" id="SSF54616">
    <property type="entry name" value="DNA-binding domain of Mlu1-box binding protein MBP1"/>
    <property type="match status" value="1"/>
</dbReference>
<evidence type="ECO:0000256" key="1">
    <source>
        <dbReference type="SAM" id="MobiDB-lite"/>
    </source>
</evidence>
<sequence>MSTNAGSTMLPLHSLLNPTVPVPAVCPPRRPSSTLSCSSTPVDKEPLQATMDRMLPSRSKTSKGLDNPTMPRPQGPVNFAPFEDVDEASVQELSRFRVRPFGQIRQSCEHIPYNSSKKDFFEKTGRESMEVFKYQFQIPEDDNCYTVMWDYNVGLVRMTPFFKSLGYAKTKPSQMLDKNPGLRDITPSVTGGAVTAQGYWMPYRCARAVCATFCYCIAGALIPLFGPCFPSECTPPESSYFREMVISQDTIADVTREVEFYRQAHKERIPRALSGAAHHGQLEFRGKHMSDIDPVLRTPSLHPQPYWAPINSTEADHPRPNYYPQITGHEAWGRRAVSRSELASSFASGPSTEREPIQRIDPLLNSVPQMASEQTPRFFTDTWRPKRRRRVHAGLTERGQTVAPDTDMRGLAKKPEQDLDKFKAAAVLVSLHKEMLNQQNPDTWSATAVVESSDDDESSGGAGVRHQKKRPKAHSF</sequence>
<evidence type="ECO:0000259" key="2">
    <source>
        <dbReference type="PROSITE" id="PS51299"/>
    </source>
</evidence>
<comment type="caution">
    <text evidence="3">The sequence shown here is derived from an EMBL/GenBank/DDBJ whole genome shotgun (WGS) entry which is preliminary data.</text>
</comment>
<keyword evidence="4" id="KW-1185">Reference proteome</keyword>
<dbReference type="PANTHER" id="PTHR43828">
    <property type="entry name" value="ASPARAGINASE"/>
    <property type="match status" value="1"/>
</dbReference>
<feature type="region of interest" description="Disordered" evidence="1">
    <location>
        <begin position="28"/>
        <end position="73"/>
    </location>
</feature>
<accession>A0ABR0T240</accession>
<dbReference type="InterPro" id="IPR036887">
    <property type="entry name" value="HTH_APSES_sf"/>
</dbReference>
<dbReference type="InterPro" id="IPR051642">
    <property type="entry name" value="SWI6-like"/>
</dbReference>
<name>A0ABR0T240_9HYPO</name>
<feature type="domain" description="HTH APSES-type" evidence="2">
    <location>
        <begin position="118"/>
        <end position="236"/>
    </location>
</feature>
<dbReference type="PROSITE" id="PS51299">
    <property type="entry name" value="HTH_APSES"/>
    <property type="match status" value="1"/>
</dbReference>